<feature type="transmembrane region" description="Helical" evidence="10">
    <location>
        <begin position="255"/>
        <end position="280"/>
    </location>
</feature>
<dbReference type="InterPro" id="IPR002403">
    <property type="entry name" value="Cyt_P450_E_grp-IV"/>
</dbReference>
<dbReference type="EMBL" id="JACAZH010000021">
    <property type="protein sequence ID" value="KAF7344522.1"/>
    <property type="molecule type" value="Genomic_DNA"/>
</dbReference>
<dbReference type="GO" id="GO:0016125">
    <property type="term" value="P:sterol metabolic process"/>
    <property type="evidence" value="ECO:0007669"/>
    <property type="project" value="TreeGrafter"/>
</dbReference>
<dbReference type="Gene3D" id="1.10.630.10">
    <property type="entry name" value="Cytochrome P450"/>
    <property type="match status" value="1"/>
</dbReference>
<proteinExistence type="inferred from homology"/>
<dbReference type="PANTHER" id="PTHR24286">
    <property type="entry name" value="CYTOCHROME P450 26"/>
    <property type="match status" value="1"/>
</dbReference>
<evidence type="ECO:0000313" key="11">
    <source>
        <dbReference type="EMBL" id="KAF7344522.1"/>
    </source>
</evidence>
<dbReference type="InterPro" id="IPR036396">
    <property type="entry name" value="Cyt_P450_sf"/>
</dbReference>
<sequence>MPYTIGLHSAAAAFLSAGFATQFSVAIVICLVIVLVTAYHVEDGDEAPQSLPGPPFLSIFQLMNNTVIVLSGASARRAFFNAKGFDLTEGFKILSGAIPMVRGVTSGLQTKRISVIHKRLAAVQKNVPLSDLIPAILEDSRRVLESYGTSGTFDPFEKIYELMFQTTVRCLSSAEIADDAALVARLKTLYDRLDAGTTPATVLFPWLPTPAMIKKLWATKEIYDIVVRAIEAREQSGISKNDTLQMLVDSGDEKLVIVGFIMGLLIAGARATGTTASWMITFLGGHADFRQKAKTEVESLLGIYSDATTPSLSSRLAEIPLEVWESQAPVLDAIIRETLRLGQPHAAMRRNLGPEVYINDKLIPSGAYIIYRTFSTFPEPPQLGNKDNQYASTAFSDVHLDPTIYPDPWRFDPSRKEVESTANLPLPYVGWGVGKTTCLGTRLAKVELKLTVALFLLGFDHVLVDKNGNVPLAPPETKLERHPSMPTAGRIVLRQVHAHISRAVNYADHLPFSLFLV</sequence>
<keyword evidence="10" id="KW-1133">Transmembrane helix</keyword>
<keyword evidence="4 8" id="KW-0479">Metal-binding</keyword>
<evidence type="ECO:0000256" key="10">
    <source>
        <dbReference type="SAM" id="Phobius"/>
    </source>
</evidence>
<evidence type="ECO:0000256" key="1">
    <source>
        <dbReference type="ARBA" id="ARBA00001971"/>
    </source>
</evidence>
<dbReference type="PRINTS" id="PR00465">
    <property type="entry name" value="EP450IV"/>
</dbReference>
<gene>
    <name evidence="11" type="ORF">MSAN_01934100</name>
</gene>
<evidence type="ECO:0000256" key="5">
    <source>
        <dbReference type="ARBA" id="ARBA00023002"/>
    </source>
</evidence>
<evidence type="ECO:0000256" key="7">
    <source>
        <dbReference type="ARBA" id="ARBA00023033"/>
    </source>
</evidence>
<keyword evidence="6 8" id="KW-0408">Iron</keyword>
<keyword evidence="5 9" id="KW-0560">Oxidoreductase</keyword>
<dbReference type="PROSITE" id="PS00086">
    <property type="entry name" value="CYTOCHROME_P450"/>
    <property type="match status" value="1"/>
</dbReference>
<dbReference type="GO" id="GO:0020037">
    <property type="term" value="F:heme binding"/>
    <property type="evidence" value="ECO:0007669"/>
    <property type="project" value="InterPro"/>
</dbReference>
<dbReference type="InterPro" id="IPR001128">
    <property type="entry name" value="Cyt_P450"/>
</dbReference>
<dbReference type="PANTHER" id="PTHR24286:SF384">
    <property type="entry name" value="P450, PUTATIVE (EUROFUNG)-RELATED"/>
    <property type="match status" value="1"/>
</dbReference>
<evidence type="ECO:0000313" key="12">
    <source>
        <dbReference type="Proteomes" id="UP000623467"/>
    </source>
</evidence>
<dbReference type="GO" id="GO:0016705">
    <property type="term" value="F:oxidoreductase activity, acting on paired donors, with incorporation or reduction of molecular oxygen"/>
    <property type="evidence" value="ECO:0007669"/>
    <property type="project" value="InterPro"/>
</dbReference>
<name>A0A8H6XNY6_9AGAR</name>
<reference evidence="11" key="1">
    <citation type="submission" date="2020-05" db="EMBL/GenBank/DDBJ databases">
        <title>Mycena genomes resolve the evolution of fungal bioluminescence.</title>
        <authorList>
            <person name="Tsai I.J."/>
        </authorList>
    </citation>
    <scope>NUCLEOTIDE SEQUENCE</scope>
    <source>
        <strain evidence="11">160909Yilan</strain>
    </source>
</reference>
<dbReference type="GO" id="GO:0005506">
    <property type="term" value="F:iron ion binding"/>
    <property type="evidence" value="ECO:0007669"/>
    <property type="project" value="InterPro"/>
</dbReference>
<keyword evidence="11" id="KW-0808">Transferase</keyword>
<evidence type="ECO:0000256" key="9">
    <source>
        <dbReference type="RuleBase" id="RU000461"/>
    </source>
</evidence>
<keyword evidence="12" id="KW-1185">Reference proteome</keyword>
<evidence type="ECO:0000256" key="3">
    <source>
        <dbReference type="ARBA" id="ARBA00022617"/>
    </source>
</evidence>
<dbReference type="PRINTS" id="PR00385">
    <property type="entry name" value="P450"/>
</dbReference>
<feature type="transmembrane region" description="Helical" evidence="10">
    <location>
        <begin position="56"/>
        <end position="75"/>
    </location>
</feature>
<dbReference type="GO" id="GO:0004497">
    <property type="term" value="F:monooxygenase activity"/>
    <property type="evidence" value="ECO:0007669"/>
    <property type="project" value="UniProtKB-KW"/>
</dbReference>
<feature type="binding site" description="axial binding residue" evidence="8">
    <location>
        <position position="438"/>
    </location>
    <ligand>
        <name>heme</name>
        <dbReference type="ChEBI" id="CHEBI:30413"/>
    </ligand>
    <ligandPart>
        <name>Fe</name>
        <dbReference type="ChEBI" id="CHEBI:18248"/>
    </ligandPart>
</feature>
<dbReference type="Proteomes" id="UP000623467">
    <property type="component" value="Unassembled WGS sequence"/>
</dbReference>
<evidence type="ECO:0000256" key="8">
    <source>
        <dbReference type="PIRSR" id="PIRSR602403-1"/>
    </source>
</evidence>
<evidence type="ECO:0000256" key="4">
    <source>
        <dbReference type="ARBA" id="ARBA00022723"/>
    </source>
</evidence>
<feature type="transmembrane region" description="Helical" evidence="10">
    <location>
        <begin position="12"/>
        <end position="36"/>
    </location>
</feature>
<organism evidence="11 12">
    <name type="scientific">Mycena sanguinolenta</name>
    <dbReference type="NCBI Taxonomy" id="230812"/>
    <lineage>
        <taxon>Eukaryota</taxon>
        <taxon>Fungi</taxon>
        <taxon>Dikarya</taxon>
        <taxon>Basidiomycota</taxon>
        <taxon>Agaricomycotina</taxon>
        <taxon>Agaricomycetes</taxon>
        <taxon>Agaricomycetidae</taxon>
        <taxon>Agaricales</taxon>
        <taxon>Marasmiineae</taxon>
        <taxon>Mycenaceae</taxon>
        <taxon>Mycena</taxon>
    </lineage>
</organism>
<accession>A0A8H6XNY6</accession>
<comment type="caution">
    <text evidence="11">The sequence shown here is derived from an EMBL/GenBank/DDBJ whole genome shotgun (WGS) entry which is preliminary data.</text>
</comment>
<comment type="cofactor">
    <cofactor evidence="1 8">
        <name>heme</name>
        <dbReference type="ChEBI" id="CHEBI:30413"/>
    </cofactor>
</comment>
<dbReference type="GO" id="GO:0008168">
    <property type="term" value="F:methyltransferase activity"/>
    <property type="evidence" value="ECO:0007669"/>
    <property type="project" value="UniProtKB-KW"/>
</dbReference>
<keyword evidence="10" id="KW-0472">Membrane</keyword>
<keyword evidence="3 8" id="KW-0349">Heme</keyword>
<dbReference type="SUPFAM" id="SSF48264">
    <property type="entry name" value="Cytochrome P450"/>
    <property type="match status" value="1"/>
</dbReference>
<dbReference type="GO" id="GO:0032259">
    <property type="term" value="P:methylation"/>
    <property type="evidence" value="ECO:0007669"/>
    <property type="project" value="UniProtKB-KW"/>
</dbReference>
<dbReference type="Pfam" id="PF00067">
    <property type="entry name" value="p450"/>
    <property type="match status" value="2"/>
</dbReference>
<evidence type="ECO:0000256" key="6">
    <source>
        <dbReference type="ARBA" id="ARBA00023004"/>
    </source>
</evidence>
<evidence type="ECO:0000256" key="2">
    <source>
        <dbReference type="ARBA" id="ARBA00010617"/>
    </source>
</evidence>
<protein>
    <submittedName>
        <fullName evidence="11">Lanosterol 14-alpha demethylase</fullName>
    </submittedName>
</protein>
<dbReference type="OrthoDB" id="1055148at2759"/>
<dbReference type="InterPro" id="IPR017972">
    <property type="entry name" value="Cyt_P450_CS"/>
</dbReference>
<dbReference type="AlphaFoldDB" id="A0A8H6XNY6"/>
<keyword evidence="11" id="KW-0489">Methyltransferase</keyword>
<keyword evidence="10" id="KW-0812">Transmembrane</keyword>
<keyword evidence="7 9" id="KW-0503">Monooxygenase</keyword>
<comment type="similarity">
    <text evidence="2 9">Belongs to the cytochrome P450 family.</text>
</comment>